<keyword evidence="3" id="KW-0560">Oxidoreductase</keyword>
<dbReference type="VEuPathDB" id="FungiDB:MYCFIDRAFT_78785"/>
<evidence type="ECO:0000313" key="5">
    <source>
        <dbReference type="EMBL" id="EME81777.1"/>
    </source>
</evidence>
<dbReference type="EMBL" id="KB446559">
    <property type="protein sequence ID" value="EME81777.1"/>
    <property type="molecule type" value="Genomic_DNA"/>
</dbReference>
<dbReference type="eggNOG" id="ENOG502QRK5">
    <property type="taxonomic scope" value="Eukaryota"/>
</dbReference>
<dbReference type="InterPro" id="IPR036291">
    <property type="entry name" value="NAD(P)-bd_dom_sf"/>
</dbReference>
<evidence type="ECO:0000256" key="3">
    <source>
        <dbReference type="ARBA" id="ARBA00023002"/>
    </source>
</evidence>
<dbReference type="AlphaFoldDB" id="M3AWE5"/>
<dbReference type="Gene3D" id="3.90.25.10">
    <property type="entry name" value="UDP-galactose 4-epimerase, domain 1"/>
    <property type="match status" value="1"/>
</dbReference>
<evidence type="ECO:0000256" key="2">
    <source>
        <dbReference type="ARBA" id="ARBA00022857"/>
    </source>
</evidence>
<organism evidence="5 6">
    <name type="scientific">Pseudocercospora fijiensis (strain CIRAD86)</name>
    <name type="common">Black leaf streak disease fungus</name>
    <name type="synonym">Mycosphaerella fijiensis</name>
    <dbReference type="NCBI Taxonomy" id="383855"/>
    <lineage>
        <taxon>Eukaryota</taxon>
        <taxon>Fungi</taxon>
        <taxon>Dikarya</taxon>
        <taxon>Ascomycota</taxon>
        <taxon>Pezizomycotina</taxon>
        <taxon>Dothideomycetes</taxon>
        <taxon>Dothideomycetidae</taxon>
        <taxon>Mycosphaerellales</taxon>
        <taxon>Mycosphaerellaceae</taxon>
        <taxon>Pseudocercospora</taxon>
    </lineage>
</organism>
<dbReference type="InterPro" id="IPR051164">
    <property type="entry name" value="NmrA-like_oxidored"/>
</dbReference>
<keyword evidence="2" id="KW-0521">NADP</keyword>
<dbReference type="OrthoDB" id="3358371at2759"/>
<keyword evidence="6" id="KW-1185">Reference proteome</keyword>
<evidence type="ECO:0000256" key="1">
    <source>
        <dbReference type="ARBA" id="ARBA00006328"/>
    </source>
</evidence>
<dbReference type="HOGENOM" id="CLU_007383_8_6_1"/>
<name>M3AWE5_PSEFD</name>
<dbReference type="Proteomes" id="UP000016932">
    <property type="component" value="Unassembled WGS sequence"/>
</dbReference>
<gene>
    <name evidence="5" type="ORF">MYCFIDRAFT_78785</name>
</gene>
<reference evidence="5 6" key="1">
    <citation type="journal article" date="2012" name="PLoS Pathog.">
        <title>Diverse lifestyles and strategies of plant pathogenesis encoded in the genomes of eighteen Dothideomycetes fungi.</title>
        <authorList>
            <person name="Ohm R.A."/>
            <person name="Feau N."/>
            <person name="Henrissat B."/>
            <person name="Schoch C.L."/>
            <person name="Horwitz B.A."/>
            <person name="Barry K.W."/>
            <person name="Condon B.J."/>
            <person name="Copeland A.C."/>
            <person name="Dhillon B."/>
            <person name="Glaser F."/>
            <person name="Hesse C.N."/>
            <person name="Kosti I."/>
            <person name="LaButti K."/>
            <person name="Lindquist E.A."/>
            <person name="Lucas S."/>
            <person name="Salamov A.A."/>
            <person name="Bradshaw R.E."/>
            <person name="Ciuffetti L."/>
            <person name="Hamelin R.C."/>
            <person name="Kema G.H.J."/>
            <person name="Lawrence C."/>
            <person name="Scott J.A."/>
            <person name="Spatafora J.W."/>
            <person name="Turgeon B.G."/>
            <person name="de Wit P.J.G.M."/>
            <person name="Zhong S."/>
            <person name="Goodwin S.B."/>
            <person name="Grigoriev I.V."/>
        </authorList>
    </citation>
    <scope>NUCLEOTIDE SEQUENCE [LARGE SCALE GENOMIC DNA]</scope>
    <source>
        <strain evidence="5 6">CIRAD86</strain>
    </source>
</reference>
<dbReference type="SUPFAM" id="SSF51735">
    <property type="entry name" value="NAD(P)-binding Rossmann-fold domains"/>
    <property type="match status" value="1"/>
</dbReference>
<evidence type="ECO:0000313" key="6">
    <source>
        <dbReference type="Proteomes" id="UP000016932"/>
    </source>
</evidence>
<comment type="similarity">
    <text evidence="1">Belongs to the NmrA-type oxidoreductase family.</text>
</comment>
<dbReference type="PANTHER" id="PTHR42748">
    <property type="entry name" value="NITROGEN METABOLITE REPRESSION PROTEIN NMRA FAMILY MEMBER"/>
    <property type="match status" value="1"/>
</dbReference>
<proteinExistence type="inferred from homology"/>
<dbReference type="Gene3D" id="3.40.50.720">
    <property type="entry name" value="NAD(P)-binding Rossmann-like Domain"/>
    <property type="match status" value="1"/>
</dbReference>
<protein>
    <recommendedName>
        <fullName evidence="4">NmrA-like domain-containing protein</fullName>
    </recommendedName>
</protein>
<dbReference type="RefSeq" id="XP_007927172.1">
    <property type="nucleotide sequence ID" value="XM_007928981.1"/>
</dbReference>
<dbReference type="PANTHER" id="PTHR42748:SF30">
    <property type="entry name" value="NMRA-LIKE DOMAIN-CONTAINING PROTEIN"/>
    <property type="match status" value="1"/>
</dbReference>
<dbReference type="GO" id="GO:0005634">
    <property type="term" value="C:nucleus"/>
    <property type="evidence" value="ECO:0007669"/>
    <property type="project" value="TreeGrafter"/>
</dbReference>
<dbReference type="Pfam" id="PF05368">
    <property type="entry name" value="NmrA"/>
    <property type="match status" value="1"/>
</dbReference>
<dbReference type="STRING" id="383855.M3AWE5"/>
<accession>M3AWE5</accession>
<dbReference type="GO" id="GO:0016491">
    <property type="term" value="F:oxidoreductase activity"/>
    <property type="evidence" value="ECO:0007669"/>
    <property type="project" value="UniProtKB-KW"/>
</dbReference>
<evidence type="ECO:0000259" key="4">
    <source>
        <dbReference type="Pfam" id="PF05368"/>
    </source>
</evidence>
<dbReference type="InterPro" id="IPR008030">
    <property type="entry name" value="NmrA-like"/>
</dbReference>
<feature type="domain" description="NmrA-like" evidence="4">
    <location>
        <begin position="26"/>
        <end position="313"/>
    </location>
</feature>
<dbReference type="KEGG" id="pfj:MYCFIDRAFT_78785"/>
<sequence length="327" mass="36159">MSSDQKLLVIIGITGQQGGSVAKEHPSIELAAGDLNNQASLESAFQDADAIFSATDFWSQFKSSGSYTFETEKDIPPNIQAFNSELQQGKNIVHAAATAHSRKPLHRFILSTLSDTKKFSRGTITENYHFDSKATYTAYLKSHHPDLASVSSYLQIGWYLSNIWAWPIWTPQKNHPSDPTSNIYIYPTTHLTSSTSHPIPYVNPPNDTGHFVRDLFTSPLSPPATNMLGSCWKTSQETFAETWARVLGVEIEIEGLSLEKVVASGVPEWLAREVMASGEYADKFGWDGGEEGVKSPEEAGVEMSRLTNVEEWIRGQDWSSIGIGKKD</sequence>
<dbReference type="GeneID" id="19341508"/>